<proteinExistence type="inferred from homology"/>
<evidence type="ECO:0000259" key="2">
    <source>
        <dbReference type="Pfam" id="PF00144"/>
    </source>
</evidence>
<dbReference type="Proteomes" id="UP000190312">
    <property type="component" value="Unassembled WGS sequence"/>
</dbReference>
<reference evidence="4 5" key="1">
    <citation type="submission" date="2016-10" db="EMBL/GenBank/DDBJ databases">
        <title>Genome sequencing of Aspergillus oryzae BCC7051.</title>
        <authorList>
            <person name="Thammarongtham C."/>
            <person name="Vorapreeda T."/>
            <person name="Nookaew I."/>
            <person name="Srisuk T."/>
            <person name="Land M."/>
            <person name="Jeennor S."/>
            <person name="Laoteng K."/>
        </authorList>
    </citation>
    <scope>NUCLEOTIDE SEQUENCE [LARGE SCALE GENOMIC DNA]</scope>
    <source>
        <strain evidence="4 5">BCC7051</strain>
    </source>
</reference>
<dbReference type="eggNOG" id="ENOG502S0EY">
    <property type="taxonomic scope" value="Eukaryota"/>
</dbReference>
<feature type="domain" description="Beta-lactamase-related" evidence="2">
    <location>
        <begin position="10"/>
        <end position="348"/>
    </location>
</feature>
<comment type="caution">
    <text evidence="4">The sequence shown here is derived from an EMBL/GenBank/DDBJ whole genome shotgun (WGS) entry which is preliminary data.</text>
</comment>
<dbReference type="InterPro" id="IPR050491">
    <property type="entry name" value="AmpC-like"/>
</dbReference>
<dbReference type="VEuPathDB" id="FungiDB:AO090009000014"/>
<comment type="similarity">
    <text evidence="1">Belongs to the peptidase S12 family.</text>
</comment>
<evidence type="ECO:0000256" key="1">
    <source>
        <dbReference type="ARBA" id="ARBA00038215"/>
    </source>
</evidence>
<name>A0A1S9D5V7_ASPOZ</name>
<evidence type="ECO:0000313" key="4">
    <source>
        <dbReference type="EMBL" id="OOO04493.1"/>
    </source>
</evidence>
<dbReference type="InterPro" id="IPR012338">
    <property type="entry name" value="Beta-lactam/transpept-like"/>
</dbReference>
<dbReference type="Gene3D" id="3.40.710.10">
    <property type="entry name" value="DD-peptidase/beta-lactamase superfamily"/>
    <property type="match status" value="1"/>
</dbReference>
<dbReference type="InterPro" id="IPR021860">
    <property type="entry name" value="Peptidase_S12_Pab87-rel_C"/>
</dbReference>
<dbReference type="AlphaFoldDB" id="A0A1S9D5V7"/>
<sequence length="523" mass="58561">MMHSPLTPEFDALVHVLLKKWHVPGMSIAVIDGFRTFSKGYGIAEYPDTKTTPDTLFYMASTTKAFTAAAMSLVINDINNHHGENSTRMATTADQIHWRTPLASIIREDFVLEDKYTTAQITIEDALSHRSGIPDHIRHYGGTGASPGSIKDAVRILRYLPATAELRTKYMYNNLMYTAVSHAIETLTGENLGTFLLQRVWTPLHMDSTYWTRDDAQAGDNILAQGYTWNANKSEYTPEPCPDIIGGSGAGAMISSVVDYAQWIRCMITCSGPLSKNAHAALIQPRTIIAEDPTNMFPGTHLYALGWTRDNYHGEDIIWHDGSVAGYGCTMMYLPRRQWGLVMAGNTTLTSNIVQVVLYMHLLDQVLGIPSHDRVDWQQQISERIATWREKQAHAKDLLYPRLPVVPIPPTLGVWEYAGLYEHPGYGRLELRVDIDGFGLVADRLTCEVPIVILMEHVSGEFWLASLRERNQDPRDHERVRAEFRIGVNGLAGKSVFREALRLGYFILFPVSPAVTGSDAARK</sequence>
<accession>A0A1S9D5V7</accession>
<gene>
    <name evidence="4" type="ORF">OAory_01053400</name>
</gene>
<dbReference type="EMBL" id="MKZY01000011">
    <property type="protein sequence ID" value="OOO04493.1"/>
    <property type="molecule type" value="Genomic_DNA"/>
</dbReference>
<feature type="domain" description="Peptidase S12 Pab87-related C-terminal" evidence="3">
    <location>
        <begin position="404"/>
        <end position="493"/>
    </location>
</feature>
<dbReference type="OrthoDB" id="10253869at2759"/>
<dbReference type="InterPro" id="IPR001466">
    <property type="entry name" value="Beta-lactam-related"/>
</dbReference>
<evidence type="ECO:0000259" key="3">
    <source>
        <dbReference type="Pfam" id="PF11954"/>
    </source>
</evidence>
<dbReference type="PANTHER" id="PTHR46825:SF9">
    <property type="entry name" value="BETA-LACTAMASE-RELATED DOMAIN-CONTAINING PROTEIN"/>
    <property type="match status" value="1"/>
</dbReference>
<dbReference type="Pfam" id="PF00144">
    <property type="entry name" value="Beta-lactamase"/>
    <property type="match status" value="1"/>
</dbReference>
<protein>
    <submittedName>
        <fullName evidence="4">Beta-lactamase</fullName>
    </submittedName>
</protein>
<dbReference type="Pfam" id="PF11954">
    <property type="entry name" value="DUF3471"/>
    <property type="match status" value="1"/>
</dbReference>
<dbReference type="SUPFAM" id="SSF56601">
    <property type="entry name" value="beta-lactamase/transpeptidase-like"/>
    <property type="match status" value="1"/>
</dbReference>
<evidence type="ECO:0000313" key="5">
    <source>
        <dbReference type="Proteomes" id="UP000190312"/>
    </source>
</evidence>
<dbReference type="PANTHER" id="PTHR46825">
    <property type="entry name" value="D-ALANYL-D-ALANINE-CARBOXYPEPTIDASE/ENDOPEPTIDASE AMPH"/>
    <property type="match status" value="1"/>
</dbReference>
<organism evidence="4 5">
    <name type="scientific">Aspergillus oryzae</name>
    <name type="common">Yellow koji mold</name>
    <dbReference type="NCBI Taxonomy" id="5062"/>
    <lineage>
        <taxon>Eukaryota</taxon>
        <taxon>Fungi</taxon>
        <taxon>Dikarya</taxon>
        <taxon>Ascomycota</taxon>
        <taxon>Pezizomycotina</taxon>
        <taxon>Eurotiomycetes</taxon>
        <taxon>Eurotiomycetidae</taxon>
        <taxon>Eurotiales</taxon>
        <taxon>Aspergillaceae</taxon>
        <taxon>Aspergillus</taxon>
        <taxon>Aspergillus subgen. Circumdati</taxon>
    </lineage>
</organism>